<comment type="similarity">
    <text evidence="3 15">Belongs to the Nth/MutY family.</text>
</comment>
<dbReference type="InterPro" id="IPR000445">
    <property type="entry name" value="HhH_motif"/>
</dbReference>
<dbReference type="InterPro" id="IPR005760">
    <property type="entry name" value="A/G_AdeGlyc_MutY"/>
</dbReference>
<dbReference type="FunFam" id="3.90.79.10:FF:000028">
    <property type="entry name" value="Adenine DNA glycosylase"/>
    <property type="match status" value="1"/>
</dbReference>
<evidence type="ECO:0000256" key="7">
    <source>
        <dbReference type="ARBA" id="ARBA00022485"/>
    </source>
</evidence>
<keyword evidence="8" id="KW-0479">Metal-binding</keyword>
<dbReference type="OrthoDB" id="9802365at2"/>
<name>A0A1V9DCE8_9GAMM</name>
<dbReference type="Pfam" id="PF14815">
    <property type="entry name" value="NUDIX_4"/>
    <property type="match status" value="1"/>
</dbReference>
<gene>
    <name evidence="17" type="ORF">B2J69_17175</name>
</gene>
<dbReference type="InterPro" id="IPR011257">
    <property type="entry name" value="DNA_glycosylase"/>
</dbReference>
<comment type="function">
    <text evidence="2">Adenine glycosylase active on G-A mispairs. MutY also corrects error-prone DNA synthesis past GO lesions which are due to the oxidatively damaged form of guanine: 7,8-dihydro-8-oxoguanine (8-oxo-dGTP).</text>
</comment>
<feature type="domain" description="HhH-GPD" evidence="16">
    <location>
        <begin position="40"/>
        <end position="191"/>
    </location>
</feature>
<dbReference type="AlphaFoldDB" id="A0A1V9DCE8"/>
<dbReference type="InterPro" id="IPR023170">
    <property type="entry name" value="HhH_base_excis_C"/>
</dbReference>
<dbReference type="InterPro" id="IPR003651">
    <property type="entry name" value="Endonuclease3_FeS-loop_motif"/>
</dbReference>
<keyword evidence="7" id="KW-0004">4Fe-4S</keyword>
<dbReference type="FunFam" id="1.10.340.30:FF:000002">
    <property type="entry name" value="Adenine DNA glycosylase"/>
    <property type="match status" value="1"/>
</dbReference>
<keyword evidence="13" id="KW-0234">DNA repair</keyword>
<comment type="catalytic activity">
    <reaction evidence="1 15">
        <text>Hydrolyzes free adenine bases from 7,8-dihydro-8-oxoguanine:adenine mismatched double-stranded DNA, leaving an apurinic site.</text>
        <dbReference type="EC" id="3.2.2.31"/>
    </reaction>
</comment>
<sequence>MMQAPQFAQQVLEWYQRFGRKTLPWQQEKTPYKVWLSEVMLQQTQVATVIPYFERFMARFPTVADLAAAPLDEVLHLWTGLGYYARARNLHKAAKQVVDQHKGEFPRNFDDVAALPGVGRSTAGAVLSLSLGQHFPILDGNVKRVLARCYAVGGWPGKKDVEKRLWEISETVTPAQGVSQFNQAMMDLGALVCTRSKPKCDICPLNSGCIAYANNSQASYPGKKPKQILPERSGWFLLLQDGDDVWLEQRPPVGLWGGLYCFPQFTSEEALHDWLQARGIHTKPQQLTAFRHTFSHFHLDIVPMWLSWSSVGAAMDEPGGLWYNLAQPPSVGLAAPVERLLHELRHPQQLALSRHEIREEK</sequence>
<evidence type="ECO:0000256" key="14">
    <source>
        <dbReference type="ARBA" id="ARBA00023295"/>
    </source>
</evidence>
<dbReference type="CDD" id="cd00056">
    <property type="entry name" value="ENDO3c"/>
    <property type="match status" value="1"/>
</dbReference>
<dbReference type="PROSITE" id="PS00764">
    <property type="entry name" value="ENDONUCLEASE_III_1"/>
    <property type="match status" value="1"/>
</dbReference>
<dbReference type="InterPro" id="IPR044298">
    <property type="entry name" value="MIG/MutY"/>
</dbReference>
<dbReference type="Pfam" id="PF10576">
    <property type="entry name" value="EndIII_4Fe-2S"/>
    <property type="match status" value="1"/>
</dbReference>
<evidence type="ECO:0000256" key="4">
    <source>
        <dbReference type="ARBA" id="ARBA00011245"/>
    </source>
</evidence>
<organism evidence="17 18">
    <name type="scientific">Pantoea latae</name>
    <dbReference type="NCBI Taxonomy" id="1964541"/>
    <lineage>
        <taxon>Bacteria</taxon>
        <taxon>Pseudomonadati</taxon>
        <taxon>Pseudomonadota</taxon>
        <taxon>Gammaproteobacteria</taxon>
        <taxon>Enterobacterales</taxon>
        <taxon>Erwiniaceae</taxon>
        <taxon>Pantoea</taxon>
    </lineage>
</organism>
<dbReference type="InterPro" id="IPR004036">
    <property type="entry name" value="Endonuclease-III-like_CS2"/>
</dbReference>
<dbReference type="InterPro" id="IPR004035">
    <property type="entry name" value="Endouclease-III_FeS-bd_BS"/>
</dbReference>
<protein>
    <recommendedName>
        <fullName evidence="6 15">Adenine DNA glycosylase</fullName>
        <ecNumber evidence="5 15">3.2.2.31</ecNumber>
    </recommendedName>
</protein>
<dbReference type="GO" id="GO:0000701">
    <property type="term" value="F:purine-specific mismatch base pair DNA N-glycosylase activity"/>
    <property type="evidence" value="ECO:0007669"/>
    <property type="project" value="UniProtKB-EC"/>
</dbReference>
<dbReference type="Gene3D" id="3.90.79.10">
    <property type="entry name" value="Nucleoside Triphosphate Pyrophosphohydrolase"/>
    <property type="match status" value="1"/>
</dbReference>
<evidence type="ECO:0000313" key="17">
    <source>
        <dbReference type="EMBL" id="OQP31560.1"/>
    </source>
</evidence>
<dbReference type="SMART" id="SM00525">
    <property type="entry name" value="FES"/>
    <property type="match status" value="1"/>
</dbReference>
<keyword evidence="14 15" id="KW-0326">Glycosidase</keyword>
<keyword evidence="10" id="KW-0378">Hydrolase</keyword>
<dbReference type="FunFam" id="1.10.1670.10:FF:000002">
    <property type="entry name" value="Adenine DNA glycosylase"/>
    <property type="match status" value="1"/>
</dbReference>
<evidence type="ECO:0000256" key="6">
    <source>
        <dbReference type="ARBA" id="ARBA00022023"/>
    </source>
</evidence>
<comment type="cofactor">
    <cofactor evidence="15">
        <name>[4Fe-4S] cluster</name>
        <dbReference type="ChEBI" id="CHEBI:49883"/>
    </cofactor>
    <text evidence="15">Binds 1 [4Fe-4S] cluster.</text>
</comment>
<dbReference type="GO" id="GO:0006284">
    <property type="term" value="P:base-excision repair"/>
    <property type="evidence" value="ECO:0007669"/>
    <property type="project" value="UniProtKB-UniRule"/>
</dbReference>
<keyword evidence="11 15" id="KW-0408">Iron</keyword>
<dbReference type="EMBL" id="MWUE01000026">
    <property type="protein sequence ID" value="OQP31560.1"/>
    <property type="molecule type" value="Genomic_DNA"/>
</dbReference>
<dbReference type="PANTHER" id="PTHR42944:SF1">
    <property type="entry name" value="ADENINE DNA GLYCOSYLASE"/>
    <property type="match status" value="1"/>
</dbReference>
<evidence type="ECO:0000256" key="13">
    <source>
        <dbReference type="ARBA" id="ARBA00023204"/>
    </source>
</evidence>
<dbReference type="GO" id="GO:0006298">
    <property type="term" value="P:mismatch repair"/>
    <property type="evidence" value="ECO:0007669"/>
    <property type="project" value="TreeGrafter"/>
</dbReference>
<dbReference type="InterPro" id="IPR029119">
    <property type="entry name" value="MutY_C"/>
</dbReference>
<evidence type="ECO:0000256" key="3">
    <source>
        <dbReference type="ARBA" id="ARBA00008343"/>
    </source>
</evidence>
<dbReference type="Pfam" id="PF00730">
    <property type="entry name" value="HhH-GPD"/>
    <property type="match status" value="1"/>
</dbReference>
<dbReference type="NCBIfam" id="TIGR01084">
    <property type="entry name" value="mutY"/>
    <property type="match status" value="1"/>
</dbReference>
<dbReference type="SUPFAM" id="SSF48150">
    <property type="entry name" value="DNA-glycosylase"/>
    <property type="match status" value="1"/>
</dbReference>
<dbReference type="PROSITE" id="PS01155">
    <property type="entry name" value="ENDONUCLEASE_III_2"/>
    <property type="match status" value="1"/>
</dbReference>
<evidence type="ECO:0000313" key="18">
    <source>
        <dbReference type="Proteomes" id="UP000192769"/>
    </source>
</evidence>
<dbReference type="InterPro" id="IPR003265">
    <property type="entry name" value="HhH-GPD_domain"/>
</dbReference>
<accession>A0A1V9DCE8</accession>
<dbReference type="GO" id="GO:0032357">
    <property type="term" value="F:oxidized purine DNA binding"/>
    <property type="evidence" value="ECO:0007669"/>
    <property type="project" value="TreeGrafter"/>
</dbReference>
<evidence type="ECO:0000256" key="11">
    <source>
        <dbReference type="ARBA" id="ARBA00023004"/>
    </source>
</evidence>
<dbReference type="GO" id="GO:0034039">
    <property type="term" value="F:8-oxo-7,8-dihydroguanine DNA N-glycosylase activity"/>
    <property type="evidence" value="ECO:0007669"/>
    <property type="project" value="TreeGrafter"/>
</dbReference>
<dbReference type="Proteomes" id="UP000192769">
    <property type="component" value="Unassembled WGS sequence"/>
</dbReference>
<evidence type="ECO:0000256" key="10">
    <source>
        <dbReference type="ARBA" id="ARBA00022801"/>
    </source>
</evidence>
<comment type="subunit">
    <text evidence="4">Monomer.</text>
</comment>
<proteinExistence type="inferred from homology"/>
<comment type="caution">
    <text evidence="17">The sequence shown here is derived from an EMBL/GenBank/DDBJ whole genome shotgun (WGS) entry which is preliminary data.</text>
</comment>
<evidence type="ECO:0000256" key="15">
    <source>
        <dbReference type="RuleBase" id="RU365096"/>
    </source>
</evidence>
<keyword evidence="18" id="KW-1185">Reference proteome</keyword>
<dbReference type="PANTHER" id="PTHR42944">
    <property type="entry name" value="ADENINE DNA GLYCOSYLASE"/>
    <property type="match status" value="1"/>
</dbReference>
<dbReference type="GO" id="GO:0035485">
    <property type="term" value="F:adenine/guanine mispair binding"/>
    <property type="evidence" value="ECO:0007669"/>
    <property type="project" value="TreeGrafter"/>
</dbReference>
<dbReference type="SUPFAM" id="SSF55811">
    <property type="entry name" value="Nudix"/>
    <property type="match status" value="1"/>
</dbReference>
<evidence type="ECO:0000256" key="9">
    <source>
        <dbReference type="ARBA" id="ARBA00022763"/>
    </source>
</evidence>
<reference evidence="17 18" key="1">
    <citation type="submission" date="2017-02" db="EMBL/GenBank/DDBJ databases">
        <title>Whole genome shotgun sequence of Pantoea agglomerans strain AS1 isolated from a cycad, Zamia floridana in Central Florida, USA.</title>
        <authorList>
            <person name="Lata P."/>
            <person name="Govindarajan S."/>
            <person name="Qi F."/>
            <person name="Li J.-L."/>
            <person name="Maurya S.K."/>
            <person name="Sahoo M.K."/>
        </authorList>
    </citation>
    <scope>NUCLEOTIDE SEQUENCE [LARGE SCALE GENOMIC DNA]</scope>
    <source>
        <strain evidence="17 18">AS1</strain>
    </source>
</reference>
<keyword evidence="9 15" id="KW-0227">DNA damage</keyword>
<keyword evidence="12" id="KW-0411">Iron-sulfur</keyword>
<evidence type="ECO:0000256" key="5">
    <source>
        <dbReference type="ARBA" id="ARBA00012045"/>
    </source>
</evidence>
<evidence type="ECO:0000259" key="16">
    <source>
        <dbReference type="SMART" id="SM00478"/>
    </source>
</evidence>
<evidence type="ECO:0000256" key="2">
    <source>
        <dbReference type="ARBA" id="ARBA00002933"/>
    </source>
</evidence>
<dbReference type="Gene3D" id="1.10.340.30">
    <property type="entry name" value="Hypothetical protein, domain 2"/>
    <property type="match status" value="1"/>
</dbReference>
<dbReference type="GO" id="GO:0051539">
    <property type="term" value="F:4 iron, 4 sulfur cluster binding"/>
    <property type="evidence" value="ECO:0007669"/>
    <property type="project" value="UniProtKB-UniRule"/>
</dbReference>
<dbReference type="CDD" id="cd03431">
    <property type="entry name" value="NUDIX_DNA_Glycosylase_C-MutY"/>
    <property type="match status" value="1"/>
</dbReference>
<dbReference type="InterPro" id="IPR015797">
    <property type="entry name" value="NUDIX_hydrolase-like_dom_sf"/>
</dbReference>
<dbReference type="RefSeq" id="WP_081140862.1">
    <property type="nucleotide sequence ID" value="NZ_MWUE01000026.1"/>
</dbReference>
<dbReference type="GO" id="GO:0046872">
    <property type="term" value="F:metal ion binding"/>
    <property type="evidence" value="ECO:0007669"/>
    <property type="project" value="UniProtKB-UniRule"/>
</dbReference>
<dbReference type="Pfam" id="PF00633">
    <property type="entry name" value="HHH"/>
    <property type="match status" value="1"/>
</dbReference>
<dbReference type="NCBIfam" id="NF008132">
    <property type="entry name" value="PRK10880.1"/>
    <property type="match status" value="1"/>
</dbReference>
<evidence type="ECO:0000256" key="8">
    <source>
        <dbReference type="ARBA" id="ARBA00022723"/>
    </source>
</evidence>
<dbReference type="Gene3D" id="1.10.1670.10">
    <property type="entry name" value="Helix-hairpin-Helix base-excision DNA repair enzymes (C-terminal)"/>
    <property type="match status" value="1"/>
</dbReference>
<evidence type="ECO:0000256" key="1">
    <source>
        <dbReference type="ARBA" id="ARBA00000843"/>
    </source>
</evidence>
<dbReference type="EC" id="3.2.2.31" evidence="5 15"/>
<dbReference type="SMART" id="SM00478">
    <property type="entry name" value="ENDO3c"/>
    <property type="match status" value="1"/>
</dbReference>
<evidence type="ECO:0000256" key="12">
    <source>
        <dbReference type="ARBA" id="ARBA00023014"/>
    </source>
</evidence>